<feature type="region of interest" description="Disordered" evidence="1">
    <location>
        <begin position="39"/>
        <end position="77"/>
    </location>
</feature>
<evidence type="ECO:0000313" key="3">
    <source>
        <dbReference type="Proteomes" id="UP001530400"/>
    </source>
</evidence>
<gene>
    <name evidence="2" type="ORF">ACHAWO_002132</name>
</gene>
<dbReference type="Proteomes" id="UP001530400">
    <property type="component" value="Unassembled WGS sequence"/>
</dbReference>
<keyword evidence="3" id="KW-1185">Reference proteome</keyword>
<name>A0ABD3QPF9_9STRA</name>
<proteinExistence type="predicted"/>
<dbReference type="EMBL" id="JALLPJ020000104">
    <property type="protein sequence ID" value="KAL3802284.1"/>
    <property type="molecule type" value="Genomic_DNA"/>
</dbReference>
<evidence type="ECO:0000313" key="2">
    <source>
        <dbReference type="EMBL" id="KAL3802284.1"/>
    </source>
</evidence>
<organism evidence="2 3">
    <name type="scientific">Cyclotella atomus</name>
    <dbReference type="NCBI Taxonomy" id="382360"/>
    <lineage>
        <taxon>Eukaryota</taxon>
        <taxon>Sar</taxon>
        <taxon>Stramenopiles</taxon>
        <taxon>Ochrophyta</taxon>
        <taxon>Bacillariophyta</taxon>
        <taxon>Coscinodiscophyceae</taxon>
        <taxon>Thalassiosirophycidae</taxon>
        <taxon>Stephanodiscales</taxon>
        <taxon>Stephanodiscaceae</taxon>
        <taxon>Cyclotella</taxon>
    </lineage>
</organism>
<dbReference type="AlphaFoldDB" id="A0ABD3QPF9"/>
<accession>A0ABD3QPF9</accession>
<reference evidence="2 3" key="1">
    <citation type="submission" date="2024-10" db="EMBL/GenBank/DDBJ databases">
        <title>Updated reference genomes for cyclostephanoid diatoms.</title>
        <authorList>
            <person name="Roberts W.R."/>
            <person name="Alverson A.J."/>
        </authorList>
    </citation>
    <scope>NUCLEOTIDE SEQUENCE [LARGE SCALE GENOMIC DNA]</scope>
    <source>
        <strain evidence="2 3">AJA010-31</strain>
    </source>
</reference>
<protein>
    <submittedName>
        <fullName evidence="2">Uncharacterized protein</fullName>
    </submittedName>
</protein>
<evidence type="ECO:0000256" key="1">
    <source>
        <dbReference type="SAM" id="MobiDB-lite"/>
    </source>
</evidence>
<comment type="caution">
    <text evidence="2">The sequence shown here is derived from an EMBL/GenBank/DDBJ whole genome shotgun (WGS) entry which is preliminary data.</text>
</comment>
<sequence>MVVPRKPHEKGNEYHTICDGDEGRPILWRMELVEGKDRPKKGSAWAFPCGPDKGGHHQDTGPDATNDPSPSTGRRKYWPKYVPGPHIIDHFKDKELGTTETYKQTLDGEEFFVHCYRDDKYVCKMMSCHGLLDKVADHKTARHVNGAWKSFHYAKPFSRQNRPKHWVDDHNNRRHDPISLDDTWKTKHWPIVNLLSLCL</sequence>